<keyword evidence="8" id="KW-1185">Reference proteome</keyword>
<feature type="transmembrane region" description="Helical" evidence="6">
    <location>
        <begin position="292"/>
        <end position="310"/>
    </location>
</feature>
<dbReference type="InterPro" id="IPR050833">
    <property type="entry name" value="Poly_Biosynth_Transport"/>
</dbReference>
<feature type="transmembrane region" description="Helical" evidence="6">
    <location>
        <begin position="391"/>
        <end position="410"/>
    </location>
</feature>
<evidence type="ECO:0000256" key="4">
    <source>
        <dbReference type="ARBA" id="ARBA00022989"/>
    </source>
</evidence>
<feature type="transmembrane region" description="Helical" evidence="6">
    <location>
        <begin position="41"/>
        <end position="61"/>
    </location>
</feature>
<dbReference type="PANTHER" id="PTHR30250">
    <property type="entry name" value="PST FAMILY PREDICTED COLANIC ACID TRANSPORTER"/>
    <property type="match status" value="1"/>
</dbReference>
<name>A0ABY9JTE9_9BACI</name>
<feature type="transmembrane region" description="Helical" evidence="6">
    <location>
        <begin position="360"/>
        <end position="379"/>
    </location>
</feature>
<evidence type="ECO:0000313" key="8">
    <source>
        <dbReference type="Proteomes" id="UP001197974"/>
    </source>
</evidence>
<comment type="subcellular location">
    <subcellularLocation>
        <location evidence="1">Cell membrane</location>
        <topology evidence="1">Multi-pass membrane protein</topology>
    </subcellularLocation>
</comment>
<feature type="transmembrane region" description="Helical" evidence="6">
    <location>
        <begin position="330"/>
        <end position="353"/>
    </location>
</feature>
<organism evidence="7 8">
    <name type="scientific">Bacillus carboniphilus</name>
    <dbReference type="NCBI Taxonomy" id="86663"/>
    <lineage>
        <taxon>Bacteria</taxon>
        <taxon>Bacillati</taxon>
        <taxon>Bacillota</taxon>
        <taxon>Bacilli</taxon>
        <taxon>Bacillales</taxon>
        <taxon>Bacillaceae</taxon>
        <taxon>Bacillus</taxon>
    </lineage>
</organism>
<feature type="transmembrane region" description="Helical" evidence="6">
    <location>
        <begin position="12"/>
        <end position="35"/>
    </location>
</feature>
<keyword evidence="4 6" id="KW-1133">Transmembrane helix</keyword>
<accession>A0ABY9JTE9</accession>
<feature type="transmembrane region" description="Helical" evidence="6">
    <location>
        <begin position="82"/>
        <end position="107"/>
    </location>
</feature>
<evidence type="ECO:0000256" key="6">
    <source>
        <dbReference type="SAM" id="Phobius"/>
    </source>
</evidence>
<evidence type="ECO:0000256" key="2">
    <source>
        <dbReference type="ARBA" id="ARBA00022475"/>
    </source>
</evidence>
<evidence type="ECO:0000256" key="5">
    <source>
        <dbReference type="ARBA" id="ARBA00023136"/>
    </source>
</evidence>
<reference evidence="7 8" key="1">
    <citation type="submission" date="2023-06" db="EMBL/GenBank/DDBJ databases">
        <title>Five Gram-positive bacteria isolated from mangrove sediments in Shenzhen, Guangdong, China.</title>
        <authorList>
            <person name="Yu S."/>
            <person name="Zheng W."/>
            <person name="Huang Y."/>
        </authorList>
    </citation>
    <scope>NUCLEOTIDE SEQUENCE [LARGE SCALE GENOMIC DNA]</scope>
    <source>
        <strain evidence="7 8">SaN35-3</strain>
    </source>
</reference>
<dbReference type="InterPro" id="IPR002797">
    <property type="entry name" value="Polysacc_synth"/>
</dbReference>
<keyword evidence="3 6" id="KW-0812">Transmembrane</keyword>
<dbReference type="CDD" id="cd13128">
    <property type="entry name" value="MATE_Wzx_like"/>
    <property type="match status" value="1"/>
</dbReference>
<feature type="transmembrane region" description="Helical" evidence="6">
    <location>
        <begin position="422"/>
        <end position="444"/>
    </location>
</feature>
<feature type="transmembrane region" description="Helical" evidence="6">
    <location>
        <begin position="450"/>
        <end position="471"/>
    </location>
</feature>
<proteinExistence type="predicted"/>
<protein>
    <submittedName>
        <fullName evidence="7">Oligosaccharide flippase family protein</fullName>
    </submittedName>
</protein>
<evidence type="ECO:0000256" key="3">
    <source>
        <dbReference type="ARBA" id="ARBA00022692"/>
    </source>
</evidence>
<gene>
    <name evidence="7" type="ORF">LC087_11795</name>
</gene>
<dbReference type="Proteomes" id="UP001197974">
    <property type="component" value="Chromosome"/>
</dbReference>
<dbReference type="EMBL" id="CP129013">
    <property type="protein sequence ID" value="WLR41568.1"/>
    <property type="molecule type" value="Genomic_DNA"/>
</dbReference>
<feature type="transmembrane region" description="Helical" evidence="6">
    <location>
        <begin position="176"/>
        <end position="195"/>
    </location>
</feature>
<dbReference type="RefSeq" id="WP_226541887.1">
    <property type="nucleotide sequence ID" value="NZ_CP129013.1"/>
</dbReference>
<dbReference type="Pfam" id="PF01943">
    <property type="entry name" value="Polysacc_synt"/>
    <property type="match status" value="1"/>
</dbReference>
<feature type="transmembrane region" description="Helical" evidence="6">
    <location>
        <begin position="215"/>
        <end position="233"/>
    </location>
</feature>
<sequence>MKVNSIKTGTIWSMIGQVVNIVFGFIILILTTRFLGPNQYGLLQTILTLTVLSVMVADFGFSSSVARYVAENQNDPRRKSQYIINGLILKMSTSLIIVLLLINVLPFLEGFLDIELEEYSFLLIVITLLRSLREFLLKILQGLRRLDLSTKFNLFYNVGNMSLIATLLYLNFGVNSVLLSEIGITLLLLVIFIFMNKRTKIFSYHRLEKNILKNILIYSVPMFFISMSFYLYMKTDILMVQYFMDNISVGFYSLATMIIGKVHMPMVAIGHATGPALVSIDKNKRSTQLVKVIRVTLLLTLPICMGLFLVSKEFILVFFGSSFLPTVQTLQLLTIFLFFYSVNSVLSPVLDYLGFARKRAIMVGISATLNIFLNMFFIPQFGIVGAVYSTLFTYSIYSIIIIKTVFTHVIEDNTSYLEIRKTFFRIFLASIIMSIFVYSCNLFIQDDFISLILSIFVGITSYILLITKLNIISKSEILTLFPKKYVKN</sequence>
<dbReference type="PANTHER" id="PTHR30250:SF11">
    <property type="entry name" value="O-ANTIGEN TRANSPORTER-RELATED"/>
    <property type="match status" value="1"/>
</dbReference>
<keyword evidence="5 6" id="KW-0472">Membrane</keyword>
<evidence type="ECO:0000313" key="7">
    <source>
        <dbReference type="EMBL" id="WLR41568.1"/>
    </source>
</evidence>
<keyword evidence="2" id="KW-1003">Cell membrane</keyword>
<evidence type="ECO:0000256" key="1">
    <source>
        <dbReference type="ARBA" id="ARBA00004651"/>
    </source>
</evidence>